<dbReference type="Proteomes" id="UP000054821">
    <property type="component" value="Unassembled WGS sequence"/>
</dbReference>
<dbReference type="AlphaFoldDB" id="A0A2P4Z701"/>
<feature type="domain" description="BAH" evidence="1">
    <location>
        <begin position="94"/>
        <end position="235"/>
    </location>
</feature>
<evidence type="ECO:0000313" key="2">
    <source>
        <dbReference type="EMBL" id="PON20063.1"/>
    </source>
</evidence>
<protein>
    <recommendedName>
        <fullName evidence="1">BAH domain-containing protein</fullName>
    </recommendedName>
</protein>
<dbReference type="GeneID" id="29989834"/>
<dbReference type="EMBL" id="JPDN02000087">
    <property type="protein sequence ID" value="PON20063.1"/>
    <property type="molecule type" value="Genomic_DNA"/>
</dbReference>
<dbReference type="InterPro" id="IPR043151">
    <property type="entry name" value="BAH_sf"/>
</dbReference>
<sequence>MEPTKQRPCAIESNDHAECPFFVKIAAACMDEHQLPQKRKRGRPDKQEYCFQRSPFTPSGKFNSCESLDVLYSIRPRKKWSTMTRYRSFVLHHIKYGSGDFVYVANDRSLSQEDAAKKDSDQMCELHWIAKILEIRALDDTHIYARVYWMYLPDDLPENTLDGQKVVSGRQPYHGQRELMASNHMDIINVNSIVGQATVDQWMEFKEKSEENQAQGVLYWRQALDYLTRQLSVYASHSLTPFSFLCYFNH</sequence>
<dbReference type="GO" id="GO:0003682">
    <property type="term" value="F:chromatin binding"/>
    <property type="evidence" value="ECO:0007669"/>
    <property type="project" value="InterPro"/>
</dbReference>
<dbReference type="SMART" id="SM00439">
    <property type="entry name" value="BAH"/>
    <property type="match status" value="1"/>
</dbReference>
<comment type="caution">
    <text evidence="2">The sequence shown here is derived from an EMBL/GenBank/DDBJ whole genome shotgun (WGS) entry which is preliminary data.</text>
</comment>
<name>A0A2P4Z701_9HYPO</name>
<gene>
    <name evidence="2" type="ORF">TGAM01_v211067</name>
</gene>
<dbReference type="CDD" id="cd04370">
    <property type="entry name" value="BAH"/>
    <property type="match status" value="1"/>
</dbReference>
<evidence type="ECO:0000259" key="1">
    <source>
        <dbReference type="PROSITE" id="PS51038"/>
    </source>
</evidence>
<dbReference type="Gene3D" id="2.30.30.490">
    <property type="match status" value="1"/>
</dbReference>
<organism evidence="2 3">
    <name type="scientific">Trichoderma gamsii</name>
    <dbReference type="NCBI Taxonomy" id="398673"/>
    <lineage>
        <taxon>Eukaryota</taxon>
        <taxon>Fungi</taxon>
        <taxon>Dikarya</taxon>
        <taxon>Ascomycota</taxon>
        <taxon>Pezizomycotina</taxon>
        <taxon>Sordariomycetes</taxon>
        <taxon>Hypocreomycetidae</taxon>
        <taxon>Hypocreales</taxon>
        <taxon>Hypocreaceae</taxon>
        <taxon>Trichoderma</taxon>
    </lineage>
</organism>
<dbReference type="InterPro" id="IPR001025">
    <property type="entry name" value="BAH_dom"/>
</dbReference>
<proteinExistence type="predicted"/>
<evidence type="ECO:0000313" key="3">
    <source>
        <dbReference type="Proteomes" id="UP000054821"/>
    </source>
</evidence>
<dbReference type="Pfam" id="PF01426">
    <property type="entry name" value="BAH"/>
    <property type="match status" value="1"/>
</dbReference>
<dbReference type="RefSeq" id="XP_024404282.1">
    <property type="nucleotide sequence ID" value="XM_024550973.1"/>
</dbReference>
<dbReference type="PROSITE" id="PS51038">
    <property type="entry name" value="BAH"/>
    <property type="match status" value="1"/>
</dbReference>
<reference evidence="2 3" key="1">
    <citation type="journal article" date="2016" name="Genome Announc.">
        <title>Draft Whole-Genome Sequence of Trichoderma gamsii T6085, a Promising Biocontrol Agent of Fusarium Head Blight on Wheat.</title>
        <authorList>
            <person name="Baroncelli R."/>
            <person name="Zapparata A."/>
            <person name="Piaggeschi G."/>
            <person name="Sarrocco S."/>
            <person name="Vannacci G."/>
        </authorList>
    </citation>
    <scope>NUCLEOTIDE SEQUENCE [LARGE SCALE GENOMIC DNA]</scope>
    <source>
        <strain evidence="2 3">T6085</strain>
    </source>
</reference>
<dbReference type="PANTHER" id="PTHR46364">
    <property type="entry name" value="OS08G0421900 PROTEIN"/>
    <property type="match status" value="1"/>
</dbReference>
<keyword evidence="3" id="KW-1185">Reference proteome</keyword>
<accession>A0A2P4Z701</accession>